<dbReference type="VEuPathDB" id="FungiDB:B1J91_I09768g"/>
<feature type="region of interest" description="Disordered" evidence="7">
    <location>
        <begin position="364"/>
        <end position="409"/>
    </location>
</feature>
<comment type="similarity">
    <text evidence="2">Belongs to the SNU66/SART1 family.</text>
</comment>
<protein>
    <submittedName>
        <fullName evidence="8">66 kDa U4/U6.U5 small nuclear ribonucleoprotein component</fullName>
    </submittedName>
</protein>
<feature type="compositionally biased region" description="Basic residues" evidence="7">
    <location>
        <begin position="252"/>
        <end position="271"/>
    </location>
</feature>
<gene>
    <name evidence="8" type="ORF">AO440_002754</name>
</gene>
<dbReference type="AlphaFoldDB" id="A0A0W0CK48"/>
<keyword evidence="3" id="KW-0507">mRNA processing</keyword>
<comment type="subcellular location">
    <subcellularLocation>
        <location evidence="1">Nucleus</location>
    </subcellularLocation>
</comment>
<proteinExistence type="inferred from homology"/>
<dbReference type="GO" id="GO:0046540">
    <property type="term" value="C:U4/U6 x U5 tri-snRNP complex"/>
    <property type="evidence" value="ECO:0007669"/>
    <property type="project" value="InterPro"/>
</dbReference>
<evidence type="ECO:0000256" key="6">
    <source>
        <dbReference type="SAM" id="Coils"/>
    </source>
</evidence>
<keyword evidence="8" id="KW-0687">Ribonucleoprotein</keyword>
<feature type="compositionally biased region" description="Polar residues" evidence="7">
    <location>
        <begin position="497"/>
        <end position="508"/>
    </location>
</feature>
<keyword evidence="6" id="KW-0175">Coiled coil</keyword>
<feature type="compositionally biased region" description="Polar residues" evidence="7">
    <location>
        <begin position="45"/>
        <end position="57"/>
    </location>
</feature>
<evidence type="ECO:0000256" key="1">
    <source>
        <dbReference type="ARBA" id="ARBA00004123"/>
    </source>
</evidence>
<evidence type="ECO:0000256" key="3">
    <source>
        <dbReference type="ARBA" id="ARBA00022664"/>
    </source>
</evidence>
<comment type="caution">
    <text evidence="8">The sequence shown here is derived from an EMBL/GenBank/DDBJ whole genome shotgun (WGS) entry which is preliminary data.</text>
</comment>
<dbReference type="InterPro" id="IPR005011">
    <property type="entry name" value="SNU66/SART1"/>
</dbReference>
<dbReference type="VEuPathDB" id="FungiDB:GVI51_I09625"/>
<feature type="region of interest" description="Disordered" evidence="7">
    <location>
        <begin position="237"/>
        <end position="271"/>
    </location>
</feature>
<evidence type="ECO:0000313" key="9">
    <source>
        <dbReference type="Proteomes" id="UP000054886"/>
    </source>
</evidence>
<dbReference type="VEuPathDB" id="FungiDB:CAGL0I09768g"/>
<feature type="coiled-coil region" evidence="6">
    <location>
        <begin position="312"/>
        <end position="339"/>
    </location>
</feature>
<dbReference type="PANTHER" id="PTHR14152">
    <property type="entry name" value="SQUAMOUS CELL CARCINOMA ANTIGEN RECOGNISED BY CYTOTOXIC T LYMPHOCYTES"/>
    <property type="match status" value="1"/>
</dbReference>
<dbReference type="Proteomes" id="UP000054886">
    <property type="component" value="Unassembled WGS sequence"/>
</dbReference>
<dbReference type="GO" id="GO:0045292">
    <property type="term" value="P:mRNA cis splicing, via spliceosome"/>
    <property type="evidence" value="ECO:0007669"/>
    <property type="project" value="TreeGrafter"/>
</dbReference>
<evidence type="ECO:0000256" key="4">
    <source>
        <dbReference type="ARBA" id="ARBA00023187"/>
    </source>
</evidence>
<organism evidence="8 9">
    <name type="scientific">Candida glabrata</name>
    <name type="common">Yeast</name>
    <name type="synonym">Torulopsis glabrata</name>
    <dbReference type="NCBI Taxonomy" id="5478"/>
    <lineage>
        <taxon>Eukaryota</taxon>
        <taxon>Fungi</taxon>
        <taxon>Dikarya</taxon>
        <taxon>Ascomycota</taxon>
        <taxon>Saccharomycotina</taxon>
        <taxon>Saccharomycetes</taxon>
        <taxon>Saccharomycetales</taxon>
        <taxon>Saccharomycetaceae</taxon>
        <taxon>Nakaseomyces</taxon>
    </lineage>
</organism>
<dbReference type="Pfam" id="PF03343">
    <property type="entry name" value="SART-1"/>
    <property type="match status" value="1"/>
</dbReference>
<dbReference type="VEuPathDB" id="FungiDB:GWK60_I05269"/>
<feature type="compositionally biased region" description="Basic and acidic residues" evidence="7">
    <location>
        <begin position="371"/>
        <end position="386"/>
    </location>
</feature>
<feature type="region of interest" description="Disordered" evidence="7">
    <location>
        <begin position="22"/>
        <end position="58"/>
    </location>
</feature>
<reference evidence="8 9" key="1">
    <citation type="submission" date="2015-10" db="EMBL/GenBank/DDBJ databases">
        <title>Draft genomes sequences of Candida glabrata isolates 1A, 1B, 2A, 2B, 3A and 3B.</title>
        <authorList>
            <person name="Haavelsrud O.E."/>
            <person name="Gaustad P."/>
        </authorList>
    </citation>
    <scope>NUCLEOTIDE SEQUENCE [LARGE SCALE GENOMIC DNA]</scope>
    <source>
        <strain evidence="8">910700640</strain>
    </source>
</reference>
<keyword evidence="5" id="KW-0539">Nucleus</keyword>
<dbReference type="EMBL" id="LLZZ01000114">
    <property type="protein sequence ID" value="KTB05185.1"/>
    <property type="molecule type" value="Genomic_DNA"/>
</dbReference>
<keyword evidence="4" id="KW-0508">mRNA splicing</keyword>
<dbReference type="Pfam" id="PF19252">
    <property type="entry name" value="HIND"/>
    <property type="match status" value="1"/>
</dbReference>
<dbReference type="InterPro" id="IPR045347">
    <property type="entry name" value="HIND"/>
</dbReference>
<evidence type="ECO:0000313" key="8">
    <source>
        <dbReference type="EMBL" id="KTB05185.1"/>
    </source>
</evidence>
<feature type="region of interest" description="Disordered" evidence="7">
    <location>
        <begin position="77"/>
        <end position="97"/>
    </location>
</feature>
<feature type="compositionally biased region" description="Basic residues" evidence="7">
    <location>
        <begin position="476"/>
        <end position="494"/>
    </location>
</feature>
<feature type="compositionally biased region" description="Basic and acidic residues" evidence="7">
    <location>
        <begin position="433"/>
        <end position="458"/>
    </location>
</feature>
<evidence type="ECO:0000256" key="2">
    <source>
        <dbReference type="ARBA" id="ARBA00006076"/>
    </source>
</evidence>
<dbReference type="GO" id="GO:0000481">
    <property type="term" value="P:maturation of 5S rRNA"/>
    <property type="evidence" value="ECO:0007669"/>
    <property type="project" value="TreeGrafter"/>
</dbReference>
<feature type="region of interest" description="Disordered" evidence="7">
    <location>
        <begin position="472"/>
        <end position="508"/>
    </location>
</feature>
<evidence type="ECO:0000256" key="7">
    <source>
        <dbReference type="SAM" id="MobiDB-lite"/>
    </source>
</evidence>
<accession>A0A0W0CK48</accession>
<feature type="region of interest" description="Disordered" evidence="7">
    <location>
        <begin position="431"/>
        <end position="458"/>
    </location>
</feature>
<evidence type="ECO:0000256" key="5">
    <source>
        <dbReference type="ARBA" id="ARBA00023242"/>
    </source>
</evidence>
<sequence>MAEEISLSLEETNALRIKLGLKPIPKTEDNKQSIQPSEYVHKSPETQSQVKNNNSGSKKYRFVDERLLNKLRNRVASVSHNPKSSTSTNGDWLTNINKGNTNSEVRLPKVQINYDEDEVQDDLPIVQVANNLEELKTGQSITLTLKESSITEEDDIDTLQVDHKHDEEQNATNLKQRHDKKKPLRSITALEEQGTDIDKPGKLISVGALNRIDNDTENDINKESISIDTSNKVKVTFDSDDDQTESSDFKRPRIKKRKRKQDTTLSRKRMNRDHEVELSSIDFTLDTNINMEELDEDITITPIVKPAVMKSADEIAEEIRRAKIERERREEEIRRLQGQNERTLTISETADFFDTLKDNILTEPETSELPSHTDETSQVKEEEHIVQENGTSPSEEIATSEVHTAEPVQEEDKPDFYNGLASTLSFLKSHNVLPKERNSKSTGTKRKDSTRLEYRDDEGNLLTTKEAYKQLSQKFHGTKSNKQKAAKAKAKIRARNNDTSTDYTDFHV</sequence>
<dbReference type="PANTHER" id="PTHR14152:SF5">
    <property type="entry name" value="U4_U6.U5 TRI-SNRNP-ASSOCIATED PROTEIN 1"/>
    <property type="match status" value="1"/>
</dbReference>
<name>A0A0W0CK48_CANGB</name>